<feature type="chain" id="PRO_5014362570" description="DUF2380 domain-containing protein" evidence="1">
    <location>
        <begin position="35"/>
        <end position="181"/>
    </location>
</feature>
<sequence>MAMTNRIALRARLWLGLCAVVCLMGALAPVAAGADPAPIAIAVFDFELDDFSGGAGIAGDHAADLGYLDQATSAARKLIAESGRYRLVNVAGADSEEAKARALHLCNGCEAMLAQKLGADQSFVGIVTRITRTDYVVRFQIRDAHTGAVVLARTSDLRIGADYSWSRGAAALVRDKLLGGG</sequence>
<evidence type="ECO:0000313" key="2">
    <source>
        <dbReference type="EMBL" id="PNG25803.1"/>
    </source>
</evidence>
<reference evidence="2 3" key="1">
    <citation type="submission" date="2017-10" db="EMBL/GenBank/DDBJ databases">
        <title>Genome announcement of Methylocella silvestris TVC from permafrost.</title>
        <authorList>
            <person name="Wang J."/>
            <person name="Geng K."/>
            <person name="Ul-Haque F."/>
            <person name="Crombie A.T."/>
            <person name="Street L.E."/>
            <person name="Wookey P.A."/>
            <person name="Murrell J.C."/>
            <person name="Pratscher J."/>
        </authorList>
    </citation>
    <scope>NUCLEOTIDE SEQUENCE [LARGE SCALE GENOMIC DNA]</scope>
    <source>
        <strain evidence="2 3">TVC</strain>
    </source>
</reference>
<evidence type="ECO:0000256" key="1">
    <source>
        <dbReference type="SAM" id="SignalP"/>
    </source>
</evidence>
<name>A0A2J7TGD5_METSI</name>
<gene>
    <name evidence="2" type="ORF">CR492_11885</name>
</gene>
<accession>A0A2J7TGD5</accession>
<dbReference type="EMBL" id="PDZR01000012">
    <property type="protein sequence ID" value="PNG25803.1"/>
    <property type="molecule type" value="Genomic_DNA"/>
</dbReference>
<dbReference type="Pfam" id="PF11684">
    <property type="entry name" value="DUF3280"/>
    <property type="match status" value="1"/>
</dbReference>
<keyword evidence="1" id="KW-0732">Signal</keyword>
<proteinExistence type="predicted"/>
<evidence type="ECO:0000313" key="3">
    <source>
        <dbReference type="Proteomes" id="UP000236286"/>
    </source>
</evidence>
<dbReference type="AlphaFoldDB" id="A0A2J7TGD5"/>
<feature type="signal peptide" evidence="1">
    <location>
        <begin position="1"/>
        <end position="34"/>
    </location>
</feature>
<comment type="caution">
    <text evidence="2">The sequence shown here is derived from an EMBL/GenBank/DDBJ whole genome shotgun (WGS) entry which is preliminary data.</text>
</comment>
<organism evidence="2 3">
    <name type="scientific">Methylocella silvestris</name>
    <dbReference type="NCBI Taxonomy" id="199596"/>
    <lineage>
        <taxon>Bacteria</taxon>
        <taxon>Pseudomonadati</taxon>
        <taxon>Pseudomonadota</taxon>
        <taxon>Alphaproteobacteria</taxon>
        <taxon>Hyphomicrobiales</taxon>
        <taxon>Beijerinckiaceae</taxon>
        <taxon>Methylocella</taxon>
    </lineage>
</organism>
<dbReference type="InterPro" id="IPR021698">
    <property type="entry name" value="DUF3280"/>
</dbReference>
<evidence type="ECO:0008006" key="4">
    <source>
        <dbReference type="Google" id="ProtNLM"/>
    </source>
</evidence>
<dbReference type="Proteomes" id="UP000236286">
    <property type="component" value="Unassembled WGS sequence"/>
</dbReference>
<protein>
    <recommendedName>
        <fullName evidence="4">DUF2380 domain-containing protein</fullName>
    </recommendedName>
</protein>